<evidence type="ECO:0000313" key="1">
    <source>
        <dbReference type="EMBL" id="MCI07031.1"/>
    </source>
</evidence>
<dbReference type="EMBL" id="LXQA010063902">
    <property type="protein sequence ID" value="MCI07031.1"/>
    <property type="molecule type" value="Genomic_DNA"/>
</dbReference>
<proteinExistence type="predicted"/>
<reference evidence="1 2" key="1">
    <citation type="journal article" date="2018" name="Front. Plant Sci.">
        <title>Red Clover (Trifolium pratense) and Zigzag Clover (T. medium) - A Picture of Genomic Similarities and Differences.</title>
        <authorList>
            <person name="Dluhosova J."/>
            <person name="Istvanek J."/>
            <person name="Nedelnik J."/>
            <person name="Repkova J."/>
        </authorList>
    </citation>
    <scope>NUCLEOTIDE SEQUENCE [LARGE SCALE GENOMIC DNA]</scope>
    <source>
        <strain evidence="2">cv. 10/8</strain>
        <tissue evidence="1">Leaf</tissue>
    </source>
</reference>
<protein>
    <submittedName>
        <fullName evidence="1">Transducin/WD40 repeat protein</fullName>
    </submittedName>
</protein>
<organism evidence="1 2">
    <name type="scientific">Trifolium medium</name>
    <dbReference type="NCBI Taxonomy" id="97028"/>
    <lineage>
        <taxon>Eukaryota</taxon>
        <taxon>Viridiplantae</taxon>
        <taxon>Streptophyta</taxon>
        <taxon>Embryophyta</taxon>
        <taxon>Tracheophyta</taxon>
        <taxon>Spermatophyta</taxon>
        <taxon>Magnoliopsida</taxon>
        <taxon>eudicotyledons</taxon>
        <taxon>Gunneridae</taxon>
        <taxon>Pentapetalae</taxon>
        <taxon>rosids</taxon>
        <taxon>fabids</taxon>
        <taxon>Fabales</taxon>
        <taxon>Fabaceae</taxon>
        <taxon>Papilionoideae</taxon>
        <taxon>50 kb inversion clade</taxon>
        <taxon>NPAAA clade</taxon>
        <taxon>Hologalegina</taxon>
        <taxon>IRL clade</taxon>
        <taxon>Trifolieae</taxon>
        <taxon>Trifolium</taxon>
    </lineage>
</organism>
<comment type="caution">
    <text evidence="1">The sequence shown here is derived from an EMBL/GenBank/DDBJ whole genome shotgun (WGS) entry which is preliminary data.</text>
</comment>
<evidence type="ECO:0000313" key="2">
    <source>
        <dbReference type="Proteomes" id="UP000265520"/>
    </source>
</evidence>
<name>A0A392P4P0_9FABA</name>
<sequence>TSHLKATPSQPGRWHPVGLAQMEQWVALNKEQIRDQLKLIASKVTHGKRFLRSDIEDND</sequence>
<dbReference type="AlphaFoldDB" id="A0A392P4P0"/>
<keyword evidence="2" id="KW-1185">Reference proteome</keyword>
<dbReference type="Proteomes" id="UP000265520">
    <property type="component" value="Unassembled WGS sequence"/>
</dbReference>
<feature type="non-terminal residue" evidence="1">
    <location>
        <position position="1"/>
    </location>
</feature>
<accession>A0A392P4P0</accession>